<feature type="compositionally biased region" description="Low complexity" evidence="1">
    <location>
        <begin position="132"/>
        <end position="142"/>
    </location>
</feature>
<gene>
    <name evidence="2" type="ORF">BGZ97_007808</name>
</gene>
<feature type="compositionally biased region" description="Basic and acidic residues" evidence="1">
    <location>
        <begin position="26"/>
        <end position="40"/>
    </location>
</feature>
<feature type="region of interest" description="Disordered" evidence="1">
    <location>
        <begin position="327"/>
        <end position="352"/>
    </location>
</feature>
<dbReference type="Proteomes" id="UP000823405">
    <property type="component" value="Unassembled WGS sequence"/>
</dbReference>
<proteinExistence type="predicted"/>
<protein>
    <submittedName>
        <fullName evidence="2">Uncharacterized protein</fullName>
    </submittedName>
</protein>
<feature type="compositionally biased region" description="Basic and acidic residues" evidence="1">
    <location>
        <begin position="412"/>
        <end position="426"/>
    </location>
</feature>
<feature type="compositionally biased region" description="Gly residues" evidence="1">
    <location>
        <begin position="219"/>
        <end position="229"/>
    </location>
</feature>
<evidence type="ECO:0000313" key="3">
    <source>
        <dbReference type="Proteomes" id="UP000823405"/>
    </source>
</evidence>
<comment type="caution">
    <text evidence="2">The sequence shown here is derived from an EMBL/GenBank/DDBJ whole genome shotgun (WGS) entry which is preliminary data.</text>
</comment>
<feature type="region of interest" description="Disordered" evidence="1">
    <location>
        <begin position="389"/>
        <end position="429"/>
    </location>
</feature>
<accession>A0A9P6UWF8</accession>
<sequence>MKTSPGFKTNNHSSQPPPPPPHSARRNTDFQHHDFSHHDLNSSYHDFQPQQQPQHQRDDTQDRGYGPSASMTGTVGKGNIVPSWFGSLRSFAISATTSSRGAFAPLNTSSSSSSSSSSMSSSPKFSKKSRGRSSSIYYSSTRLYDDDDDDDNESGGSDSSRDDEPVTDLNGLKENRVRGPRVNWMALDPSLGNFFAGTGGGRGTYKPLGSDPDISNGSGCEGGWGGGRVSGVEDLGIAEAPYHDNPEDESGDEGRGGSERSGSDSSRVRVSTSANRARATGGDDSNCNEDSAWARAMDVPVNGVVFTKPMAAPASTLAFLKSYVPSLGGSSDSNTSPTTTSPTTSTVSPTSSVATTAPAAAAAATGGGGFWSLRKLSMNFLSGNQYSAVGNNDKSALTGEDEDDDGMEEEGENRLREQGRRAGYRDDYDDFDDYGDGQWRKMEDVVGTKEMTPMTPPASAGASGGLTVSYLASMVSSATQAGVHYIPAQVREQLPAAVVSSRSSLKKD</sequence>
<name>A0A9P6UWF8_9FUNG</name>
<keyword evidence="3" id="KW-1185">Reference proteome</keyword>
<feature type="region of interest" description="Disordered" evidence="1">
    <location>
        <begin position="1"/>
        <end position="79"/>
    </location>
</feature>
<feature type="compositionally biased region" description="Low complexity" evidence="1">
    <location>
        <begin position="335"/>
        <end position="352"/>
    </location>
</feature>
<feature type="compositionally biased region" description="Low complexity" evidence="1">
    <location>
        <begin position="109"/>
        <end position="124"/>
    </location>
</feature>
<feature type="compositionally biased region" description="Acidic residues" evidence="1">
    <location>
        <begin position="399"/>
        <end position="411"/>
    </location>
</feature>
<evidence type="ECO:0000256" key="1">
    <source>
        <dbReference type="SAM" id="MobiDB-lite"/>
    </source>
</evidence>
<feature type="compositionally biased region" description="Basic and acidic residues" evidence="1">
    <location>
        <begin position="252"/>
        <end position="262"/>
    </location>
</feature>
<evidence type="ECO:0000313" key="2">
    <source>
        <dbReference type="EMBL" id="KAG0322279.1"/>
    </source>
</evidence>
<reference evidence="2" key="1">
    <citation type="journal article" date="2020" name="Fungal Divers.">
        <title>Resolving the Mortierellaceae phylogeny through synthesis of multi-gene phylogenetics and phylogenomics.</title>
        <authorList>
            <person name="Vandepol N."/>
            <person name="Liber J."/>
            <person name="Desiro A."/>
            <person name="Na H."/>
            <person name="Kennedy M."/>
            <person name="Barry K."/>
            <person name="Grigoriev I.V."/>
            <person name="Miller A.N."/>
            <person name="O'Donnell K."/>
            <person name="Stajich J.E."/>
            <person name="Bonito G."/>
        </authorList>
    </citation>
    <scope>NUCLEOTIDE SEQUENCE</scope>
    <source>
        <strain evidence="2">NVP60</strain>
    </source>
</reference>
<feature type="compositionally biased region" description="Low complexity" evidence="1">
    <location>
        <begin position="45"/>
        <end position="54"/>
    </location>
</feature>
<dbReference type="OrthoDB" id="2420930at2759"/>
<organism evidence="2 3">
    <name type="scientific">Linnemannia gamsii</name>
    <dbReference type="NCBI Taxonomy" id="64522"/>
    <lineage>
        <taxon>Eukaryota</taxon>
        <taxon>Fungi</taxon>
        <taxon>Fungi incertae sedis</taxon>
        <taxon>Mucoromycota</taxon>
        <taxon>Mortierellomycotina</taxon>
        <taxon>Mortierellomycetes</taxon>
        <taxon>Mortierellales</taxon>
        <taxon>Mortierellaceae</taxon>
        <taxon>Linnemannia</taxon>
    </lineage>
</organism>
<dbReference type="AlphaFoldDB" id="A0A9P6UWF8"/>
<feature type="region of interest" description="Disordered" evidence="1">
    <location>
        <begin position="97"/>
        <end position="287"/>
    </location>
</feature>
<dbReference type="EMBL" id="JAAAIN010000035">
    <property type="protein sequence ID" value="KAG0322279.1"/>
    <property type="molecule type" value="Genomic_DNA"/>
</dbReference>
<feature type="compositionally biased region" description="Polar residues" evidence="1">
    <location>
        <begin position="1"/>
        <end position="14"/>
    </location>
</feature>